<name>A0ABP8LW86_9BACT</name>
<evidence type="ECO:0000313" key="3">
    <source>
        <dbReference type="EMBL" id="GAA4437058.1"/>
    </source>
</evidence>
<protein>
    <recommendedName>
        <fullName evidence="2">SHOCT domain-containing protein</fullName>
    </recommendedName>
</protein>
<evidence type="ECO:0000313" key="4">
    <source>
        <dbReference type="Proteomes" id="UP001500552"/>
    </source>
</evidence>
<keyword evidence="1" id="KW-0472">Membrane</keyword>
<keyword evidence="4" id="KW-1185">Reference proteome</keyword>
<keyword evidence="1" id="KW-0812">Transmembrane</keyword>
<accession>A0ABP8LW86</accession>
<reference evidence="4" key="1">
    <citation type="journal article" date="2019" name="Int. J. Syst. Evol. Microbiol.">
        <title>The Global Catalogue of Microorganisms (GCM) 10K type strain sequencing project: providing services to taxonomists for standard genome sequencing and annotation.</title>
        <authorList>
            <consortium name="The Broad Institute Genomics Platform"/>
            <consortium name="The Broad Institute Genome Sequencing Center for Infectious Disease"/>
            <person name="Wu L."/>
            <person name="Ma J."/>
        </authorList>
    </citation>
    <scope>NUCLEOTIDE SEQUENCE [LARGE SCALE GENOMIC DNA]</scope>
    <source>
        <strain evidence="4">JCM 17926</strain>
    </source>
</reference>
<gene>
    <name evidence="3" type="ORF">GCM10023188_30830</name>
</gene>
<evidence type="ECO:0000259" key="2">
    <source>
        <dbReference type="Pfam" id="PF09851"/>
    </source>
</evidence>
<dbReference type="EMBL" id="BAABHC010000016">
    <property type="protein sequence ID" value="GAA4437058.1"/>
    <property type="molecule type" value="Genomic_DNA"/>
</dbReference>
<feature type="transmembrane region" description="Helical" evidence="1">
    <location>
        <begin position="13"/>
        <end position="33"/>
    </location>
</feature>
<proteinExistence type="predicted"/>
<organism evidence="3 4">
    <name type="scientific">Pontibacter saemangeumensis</name>
    <dbReference type="NCBI Taxonomy" id="1084525"/>
    <lineage>
        <taxon>Bacteria</taxon>
        <taxon>Pseudomonadati</taxon>
        <taxon>Bacteroidota</taxon>
        <taxon>Cytophagia</taxon>
        <taxon>Cytophagales</taxon>
        <taxon>Hymenobacteraceae</taxon>
        <taxon>Pontibacter</taxon>
    </lineage>
</organism>
<evidence type="ECO:0000256" key="1">
    <source>
        <dbReference type="SAM" id="Phobius"/>
    </source>
</evidence>
<comment type="caution">
    <text evidence="3">The sequence shown here is derived from an EMBL/GenBank/DDBJ whole genome shotgun (WGS) entry which is preliminary data.</text>
</comment>
<dbReference type="InterPro" id="IPR018649">
    <property type="entry name" value="SHOCT"/>
</dbReference>
<keyword evidence="1" id="KW-1133">Transmembrane helix</keyword>
<feature type="domain" description="SHOCT" evidence="2">
    <location>
        <begin position="42"/>
        <end position="68"/>
    </location>
</feature>
<dbReference type="Pfam" id="PF09851">
    <property type="entry name" value="SHOCT"/>
    <property type="match status" value="1"/>
</dbReference>
<dbReference type="Proteomes" id="UP001500552">
    <property type="component" value="Unassembled WGS sequence"/>
</dbReference>
<sequence length="72" mass="9094">MWHMDDDFWVMHWFWWMFWIIVAIIIFAFFWYIRSKRTSKETPLDILKRRYAAGEIDTAEYNIRKRELEKGS</sequence>